<evidence type="ECO:0000313" key="9">
    <source>
        <dbReference type="EMBL" id="SMX44950.1"/>
    </source>
</evidence>
<evidence type="ECO:0000259" key="7">
    <source>
        <dbReference type="Pfam" id="PF02687"/>
    </source>
</evidence>
<dbReference type="Proteomes" id="UP000202922">
    <property type="component" value="Unassembled WGS sequence"/>
</dbReference>
<evidence type="ECO:0000256" key="2">
    <source>
        <dbReference type="ARBA" id="ARBA00022475"/>
    </source>
</evidence>
<feature type="domain" description="ABC3 transporter permease C-terminal" evidence="7">
    <location>
        <begin position="230"/>
        <end position="354"/>
    </location>
</feature>
<dbReference type="EMBL" id="FXYE01000002">
    <property type="protein sequence ID" value="SMX44950.1"/>
    <property type="molecule type" value="Genomic_DNA"/>
</dbReference>
<proteinExistence type="predicted"/>
<feature type="transmembrane region" description="Helical" evidence="6">
    <location>
        <begin position="271"/>
        <end position="298"/>
    </location>
</feature>
<dbReference type="InterPro" id="IPR025857">
    <property type="entry name" value="MacB_PCD"/>
</dbReference>
<feature type="transmembrane region" description="Helical" evidence="6">
    <location>
        <begin position="765"/>
        <end position="785"/>
    </location>
</feature>
<protein>
    <submittedName>
        <fullName evidence="9">FtsX-like permease family protein</fullName>
    </submittedName>
</protein>
<evidence type="ECO:0000256" key="4">
    <source>
        <dbReference type="ARBA" id="ARBA00022989"/>
    </source>
</evidence>
<evidence type="ECO:0000256" key="6">
    <source>
        <dbReference type="SAM" id="Phobius"/>
    </source>
</evidence>
<feature type="transmembrane region" description="Helical" evidence="6">
    <location>
        <begin position="718"/>
        <end position="745"/>
    </location>
</feature>
<dbReference type="PANTHER" id="PTHR30287:SF2">
    <property type="entry name" value="BLL1001 PROTEIN"/>
    <property type="match status" value="1"/>
</dbReference>
<feature type="transmembrane region" description="Helical" evidence="6">
    <location>
        <begin position="228"/>
        <end position="251"/>
    </location>
</feature>
<feature type="transmembrane region" description="Helical" evidence="6">
    <location>
        <begin position="445"/>
        <end position="465"/>
    </location>
</feature>
<evidence type="ECO:0000256" key="3">
    <source>
        <dbReference type="ARBA" id="ARBA00022692"/>
    </source>
</evidence>
<organism evidence="9 10">
    <name type="scientific">Actibacterium lipolyticum</name>
    <dbReference type="NCBI Taxonomy" id="1524263"/>
    <lineage>
        <taxon>Bacteria</taxon>
        <taxon>Pseudomonadati</taxon>
        <taxon>Pseudomonadota</taxon>
        <taxon>Alphaproteobacteria</taxon>
        <taxon>Rhodobacterales</taxon>
        <taxon>Roseobacteraceae</taxon>
        <taxon>Actibacterium</taxon>
    </lineage>
</organism>
<evidence type="ECO:0000256" key="1">
    <source>
        <dbReference type="ARBA" id="ARBA00004651"/>
    </source>
</evidence>
<dbReference type="Pfam" id="PF02687">
    <property type="entry name" value="FtsX"/>
    <property type="match status" value="2"/>
</dbReference>
<feature type="transmembrane region" description="Helical" evidence="6">
    <location>
        <begin position="376"/>
        <end position="393"/>
    </location>
</feature>
<gene>
    <name evidence="9" type="ORF">COL8621_02678</name>
</gene>
<feature type="domain" description="MacB-like periplasmic core" evidence="8">
    <location>
        <begin position="450"/>
        <end position="640"/>
    </location>
</feature>
<sequence>MYRAALSALLSHWWRHPLQLGSLLLGLALATALWSGVQAINGQARQSYDQAARMLGQDRLEQLVPKDGQRFSQDVYIALRQAGWLVSPVIEGAWQQGDVRVRLIGIDPVTAPSDVAPDGVTGAGDLRPFITPPGQGFAAPDTISMLRGVTGLPPLSPSEGLAPGVVLMDIGIAQTLLGVPGEISRLVVVPEQPFRQAPLESVAPLLTKSAPGGQADIARLTDSFHLNLTAFGFLSFAVGLFIVHSAIGLAFEQRRPMLRTLRAVGVPLNVLTVLLAGEVVLFALVAGLVGMGLGYLIAATLLPDVAATLSGLYGADVPGSLSLRPSWWIGGMAIAVLGAAVAAGQSLWRLRRLPLLAPAQPRAWARASARGLRRQVFLAAALAVLALAVAIWGRGLVAGFVLLGAMLMAAALALPAILALLLGGAERVSKGALALWFWADTRQQLPGLSLALMALMLALAANVGVGTMVASFRLTFTGWLDQRLASELYVNAQDEAEAARLRSFLEPRADAVLPIWSVSAPVQGAPGTIYGIADHATYRENWPLLSHAPGVWDAVAAGQAALVNEQLSRRAGLSNGDMLRLPDGTEMTIAGVYSDYGNPQGQVIIAVDELTAMFPDVPRLRHAVRIAPEKAPDLTRALIEEFGLSPDNVRDQAAIKSFSLGVFEQTFTVTAALNVLTMGVAGFAMLTSLLTLSTMRLPQLAPVWALGLTRARLARLELFRALMLAGLTMCAALPVGLLLAWALLSVVNVAAFGWQLPMHTFPADWLRLGLLALLAGGLAALWPAVRLARTSPTDLLKVFAHER</sequence>
<dbReference type="GO" id="GO:0005886">
    <property type="term" value="C:plasma membrane"/>
    <property type="evidence" value="ECO:0007669"/>
    <property type="project" value="UniProtKB-SubCell"/>
</dbReference>
<feature type="transmembrane region" description="Helical" evidence="6">
    <location>
        <begin position="327"/>
        <end position="348"/>
    </location>
</feature>
<dbReference type="PANTHER" id="PTHR30287">
    <property type="entry name" value="MEMBRANE COMPONENT OF PREDICTED ABC SUPERFAMILY METABOLITE UPTAKE TRANSPORTER"/>
    <property type="match status" value="1"/>
</dbReference>
<evidence type="ECO:0000256" key="5">
    <source>
        <dbReference type="ARBA" id="ARBA00023136"/>
    </source>
</evidence>
<evidence type="ECO:0000313" key="10">
    <source>
        <dbReference type="Proteomes" id="UP000202922"/>
    </source>
</evidence>
<feature type="transmembrane region" description="Helical" evidence="6">
    <location>
        <begin position="399"/>
        <end position="424"/>
    </location>
</feature>
<dbReference type="Pfam" id="PF12704">
    <property type="entry name" value="MacB_PCD"/>
    <property type="match status" value="1"/>
</dbReference>
<comment type="subcellular location">
    <subcellularLocation>
        <location evidence="1">Cell membrane</location>
        <topology evidence="1">Multi-pass membrane protein</topology>
    </subcellularLocation>
</comment>
<keyword evidence="2" id="KW-1003">Cell membrane</keyword>
<dbReference type="AlphaFoldDB" id="A0A238KQL3"/>
<dbReference type="InterPro" id="IPR038766">
    <property type="entry name" value="Membrane_comp_ABC_pdt"/>
</dbReference>
<dbReference type="RefSeq" id="WP_093967791.1">
    <property type="nucleotide sequence ID" value="NZ_FXYE01000002.1"/>
</dbReference>
<dbReference type="InterPro" id="IPR003838">
    <property type="entry name" value="ABC3_permease_C"/>
</dbReference>
<feature type="transmembrane region" description="Helical" evidence="6">
    <location>
        <begin position="675"/>
        <end position="697"/>
    </location>
</feature>
<name>A0A238KQL3_9RHOB</name>
<accession>A0A238KQL3</accession>
<keyword evidence="4 6" id="KW-1133">Transmembrane helix</keyword>
<keyword evidence="3 6" id="KW-0812">Transmembrane</keyword>
<feature type="domain" description="ABC3 transporter permease C-terminal" evidence="7">
    <location>
        <begin position="674"/>
        <end position="792"/>
    </location>
</feature>
<evidence type="ECO:0000259" key="8">
    <source>
        <dbReference type="Pfam" id="PF12704"/>
    </source>
</evidence>
<keyword evidence="5 6" id="KW-0472">Membrane</keyword>
<dbReference type="OrthoDB" id="343744at2"/>
<reference evidence="10" key="1">
    <citation type="submission" date="2017-05" db="EMBL/GenBank/DDBJ databases">
        <authorList>
            <person name="Rodrigo-Torres L."/>
            <person name="Arahal R. D."/>
            <person name="Lucena T."/>
        </authorList>
    </citation>
    <scope>NUCLEOTIDE SEQUENCE [LARGE SCALE GENOMIC DNA]</scope>
    <source>
        <strain evidence="10">CECT 8621</strain>
    </source>
</reference>
<keyword evidence="10" id="KW-1185">Reference proteome</keyword>